<dbReference type="Pfam" id="PF00657">
    <property type="entry name" value="Lipase_GDSL"/>
    <property type="match status" value="1"/>
</dbReference>
<keyword evidence="1" id="KW-0378">Hydrolase</keyword>
<gene>
    <name evidence="6" type="ORF">G6F64_001000</name>
</gene>
<keyword evidence="2 3" id="KW-0238">DNA-binding</keyword>
<feature type="DNA-binding region" description="Homeobox" evidence="2">
    <location>
        <begin position="696"/>
        <end position="759"/>
    </location>
</feature>
<dbReference type="InterPro" id="IPR051058">
    <property type="entry name" value="GDSL_Est/Lipase"/>
</dbReference>
<comment type="caution">
    <text evidence="6">The sequence shown here is derived from an EMBL/GenBank/DDBJ whole genome shotgun (WGS) entry which is preliminary data.</text>
</comment>
<sequence>MYPNTNKTYVPSFKDQVEAYYQSGLNLNPSETVYGIWFGLHDVSEMTEGKDKQELGFEQIAECVGQTLRSINKVFQANKFLVFNIPPLEYMPYYYNTEQASNKSQAAIEINRMLEKDVSNINKHHHALEMDLVDIHSLVNDIVVDPFIFNYKYATTSIITDCVKSGEPCSSSDGYIWWDDTHFSTAFHATIAASIVESESFTPNAQITKEPNVHSERFSIEPSKGIIDELETEKRISLYTLSTMQIPYPLNPNSLPECFNLSHHAHAYMQLHSSQSETVSASLPPASFNLPYDNDFLFDDLSTGFCKTHLNPETPIDEERELNNKSPISLVEMLRHFPDLPSFISHSEFHTFSRLWFNFQKHIMLAKEPEHRPNVQAWLQSSITQINYTMMSIAKSHSRASDDSENVSRNMFSAFRQLKDHMDVVYQVFQIIENGRIWFNQSPLQAIAPLVDSIIKSKQESREVKSNLNPFVPIQDHLAVLASPDKVLFGDLTDHDLSSYSLLSSSQADASQVDNRICIELDEKGDTSFVQCATPAAQVHNINEPLNQLPFTAPSLILSQNAPAESSTALLPLSEQSEYRQSTSFSDTTLWAEGCPLTTTLNTTQCAPVSSSSQFLCCDPNNVKTYTDSKPQDEEHTSDMEELDKDEEYISPAEDEDEVVYGEMSQSDSDLTISKDKKSTANRKSGVRLKGQRSSSRRTATSYDERTTHYLKSIFYDIYSVRDRLTKEQRKQIQKETGLKPRNITYWFSNHKRRFQHTLSAFKQTIKESNGKVKTYEDFLKWERDHSCLEDLSEKE</sequence>
<dbReference type="SUPFAM" id="SSF46689">
    <property type="entry name" value="Homeodomain-like"/>
    <property type="match status" value="1"/>
</dbReference>
<name>A0A9P6XIW6_RHIOR</name>
<keyword evidence="2 3" id="KW-0539">Nucleus</keyword>
<dbReference type="PROSITE" id="PS50071">
    <property type="entry name" value="HOMEOBOX_2"/>
    <property type="match status" value="1"/>
</dbReference>
<protein>
    <recommendedName>
        <fullName evidence="5">Homeobox domain-containing protein</fullName>
    </recommendedName>
</protein>
<keyword evidence="2 3" id="KW-0371">Homeobox</keyword>
<dbReference type="Proteomes" id="UP000716291">
    <property type="component" value="Unassembled WGS sequence"/>
</dbReference>
<comment type="subcellular location">
    <subcellularLocation>
        <location evidence="2 3">Nucleus</location>
    </subcellularLocation>
</comment>
<dbReference type="AlphaFoldDB" id="A0A9P6XIW6"/>
<dbReference type="InterPro" id="IPR036514">
    <property type="entry name" value="SGNH_hydro_sf"/>
</dbReference>
<evidence type="ECO:0000313" key="7">
    <source>
        <dbReference type="Proteomes" id="UP000716291"/>
    </source>
</evidence>
<feature type="domain" description="Homeobox" evidence="5">
    <location>
        <begin position="694"/>
        <end position="758"/>
    </location>
</feature>
<feature type="compositionally biased region" description="Basic and acidic residues" evidence="4">
    <location>
        <begin position="630"/>
        <end position="639"/>
    </location>
</feature>
<keyword evidence="7" id="KW-1185">Reference proteome</keyword>
<reference evidence="6" key="1">
    <citation type="journal article" date="2020" name="Microb. Genom.">
        <title>Genetic diversity of clinical and environmental Mucorales isolates obtained from an investigation of mucormycosis cases among solid organ transplant recipients.</title>
        <authorList>
            <person name="Nguyen M.H."/>
            <person name="Kaul D."/>
            <person name="Muto C."/>
            <person name="Cheng S.J."/>
            <person name="Richter R.A."/>
            <person name="Bruno V.M."/>
            <person name="Liu G."/>
            <person name="Beyhan S."/>
            <person name="Sundermann A.J."/>
            <person name="Mounaud S."/>
            <person name="Pasculle A.W."/>
            <person name="Nierman W.C."/>
            <person name="Driscoll E."/>
            <person name="Cumbie R."/>
            <person name="Clancy C.J."/>
            <person name="Dupont C.L."/>
        </authorList>
    </citation>
    <scope>NUCLEOTIDE SEQUENCE</scope>
    <source>
        <strain evidence="6">GL11</strain>
    </source>
</reference>
<dbReference type="SMART" id="SM00389">
    <property type="entry name" value="HOX"/>
    <property type="match status" value="1"/>
</dbReference>
<dbReference type="OrthoDB" id="2389483at2759"/>
<dbReference type="GO" id="GO:0003677">
    <property type="term" value="F:DNA binding"/>
    <property type="evidence" value="ECO:0007669"/>
    <property type="project" value="UniProtKB-UniRule"/>
</dbReference>
<evidence type="ECO:0000256" key="2">
    <source>
        <dbReference type="PROSITE-ProRule" id="PRU00108"/>
    </source>
</evidence>
<proteinExistence type="predicted"/>
<dbReference type="CDD" id="cd00086">
    <property type="entry name" value="homeodomain"/>
    <property type="match status" value="1"/>
</dbReference>
<dbReference type="GO" id="GO:0005634">
    <property type="term" value="C:nucleus"/>
    <property type="evidence" value="ECO:0007669"/>
    <property type="project" value="UniProtKB-SubCell"/>
</dbReference>
<dbReference type="GO" id="GO:0016788">
    <property type="term" value="F:hydrolase activity, acting on ester bonds"/>
    <property type="evidence" value="ECO:0007669"/>
    <property type="project" value="InterPro"/>
</dbReference>
<accession>A0A9P6XIW6</accession>
<dbReference type="EMBL" id="JAANQT010000071">
    <property type="protein sequence ID" value="KAG1315011.1"/>
    <property type="molecule type" value="Genomic_DNA"/>
</dbReference>
<dbReference type="PANTHER" id="PTHR45648">
    <property type="entry name" value="GDSL LIPASE/ACYLHYDROLASE FAMILY PROTEIN (AFU_ORTHOLOGUE AFUA_4G14700)"/>
    <property type="match status" value="1"/>
</dbReference>
<dbReference type="Gene3D" id="1.10.10.60">
    <property type="entry name" value="Homeodomain-like"/>
    <property type="match status" value="1"/>
</dbReference>
<dbReference type="InterPro" id="IPR009057">
    <property type="entry name" value="Homeodomain-like_sf"/>
</dbReference>
<dbReference type="Pfam" id="PF00046">
    <property type="entry name" value="Homeodomain"/>
    <property type="match status" value="1"/>
</dbReference>
<feature type="compositionally biased region" description="Polar residues" evidence="4">
    <location>
        <begin position="692"/>
        <end position="702"/>
    </location>
</feature>
<dbReference type="PANTHER" id="PTHR45648:SF22">
    <property type="entry name" value="GDSL LIPASE_ACYLHYDROLASE FAMILY PROTEIN (AFU_ORTHOLOGUE AFUA_4G14700)"/>
    <property type="match status" value="1"/>
</dbReference>
<evidence type="ECO:0000259" key="5">
    <source>
        <dbReference type="PROSITE" id="PS50071"/>
    </source>
</evidence>
<evidence type="ECO:0000256" key="1">
    <source>
        <dbReference type="ARBA" id="ARBA00022801"/>
    </source>
</evidence>
<feature type="compositionally biased region" description="Acidic residues" evidence="4">
    <location>
        <begin position="640"/>
        <end position="660"/>
    </location>
</feature>
<organism evidence="6 7">
    <name type="scientific">Rhizopus oryzae</name>
    <name type="common">Mucormycosis agent</name>
    <name type="synonym">Rhizopus arrhizus var. delemar</name>
    <dbReference type="NCBI Taxonomy" id="64495"/>
    <lineage>
        <taxon>Eukaryota</taxon>
        <taxon>Fungi</taxon>
        <taxon>Fungi incertae sedis</taxon>
        <taxon>Mucoromycota</taxon>
        <taxon>Mucoromycotina</taxon>
        <taxon>Mucoromycetes</taxon>
        <taxon>Mucorales</taxon>
        <taxon>Mucorineae</taxon>
        <taxon>Rhizopodaceae</taxon>
        <taxon>Rhizopus</taxon>
    </lineage>
</organism>
<dbReference type="Gene3D" id="3.40.50.1110">
    <property type="entry name" value="SGNH hydrolase"/>
    <property type="match status" value="1"/>
</dbReference>
<dbReference type="InterPro" id="IPR001087">
    <property type="entry name" value="GDSL"/>
</dbReference>
<feature type="region of interest" description="Disordered" evidence="4">
    <location>
        <begin position="625"/>
        <end position="702"/>
    </location>
</feature>
<dbReference type="InterPro" id="IPR001356">
    <property type="entry name" value="HD"/>
</dbReference>
<evidence type="ECO:0000256" key="4">
    <source>
        <dbReference type="SAM" id="MobiDB-lite"/>
    </source>
</evidence>
<evidence type="ECO:0000313" key="6">
    <source>
        <dbReference type="EMBL" id="KAG1315011.1"/>
    </source>
</evidence>
<evidence type="ECO:0000256" key="3">
    <source>
        <dbReference type="RuleBase" id="RU000682"/>
    </source>
</evidence>